<dbReference type="PATRIC" id="fig|649747.3.peg.3565"/>
<dbReference type="Proteomes" id="UP000016511">
    <property type="component" value="Unassembled WGS sequence"/>
</dbReference>
<dbReference type="STRING" id="649747.HMPREF0083_03925"/>
<name>U1Y6X8_ANEAE</name>
<dbReference type="AlphaFoldDB" id="U1Y6X8"/>
<evidence type="ECO:0000313" key="3">
    <source>
        <dbReference type="EMBL" id="ERI07917.1"/>
    </source>
</evidence>
<reference evidence="3 4" key="1">
    <citation type="submission" date="2013-08" db="EMBL/GenBank/DDBJ databases">
        <authorList>
            <person name="Weinstock G."/>
            <person name="Sodergren E."/>
            <person name="Wylie T."/>
            <person name="Fulton L."/>
            <person name="Fulton R."/>
            <person name="Fronick C."/>
            <person name="O'Laughlin M."/>
            <person name="Godfrey J."/>
            <person name="Miner T."/>
            <person name="Herter B."/>
            <person name="Appelbaum E."/>
            <person name="Cordes M."/>
            <person name="Lek S."/>
            <person name="Wollam A."/>
            <person name="Pepin K.H."/>
            <person name="Palsikar V.B."/>
            <person name="Mitreva M."/>
            <person name="Wilson R.K."/>
        </authorList>
    </citation>
    <scope>NUCLEOTIDE SEQUENCE [LARGE SCALE GENOMIC DNA]</scope>
    <source>
        <strain evidence="3 4">ATCC 12856</strain>
    </source>
</reference>
<comment type="caution">
    <text evidence="3">The sequence shown here is derived from an EMBL/GenBank/DDBJ whole genome shotgun (WGS) entry which is preliminary data.</text>
</comment>
<comment type="pathway">
    <text evidence="1">Cell wall biogenesis; peptidoglycan biosynthesis.</text>
</comment>
<dbReference type="EMBL" id="AWSJ01000237">
    <property type="protein sequence ID" value="ERI07917.1"/>
    <property type="molecule type" value="Genomic_DNA"/>
</dbReference>
<dbReference type="HOGENOM" id="CLU_068009_1_1_9"/>
<dbReference type="GO" id="GO:0071555">
    <property type="term" value="P:cell wall organization"/>
    <property type="evidence" value="ECO:0007669"/>
    <property type="project" value="UniProtKB-UniRule"/>
</dbReference>
<keyword evidence="1" id="KW-0133">Cell shape</keyword>
<gene>
    <name evidence="3" type="ORF">HMPREF0083_03925</name>
</gene>
<dbReference type="PANTHER" id="PTHR38589">
    <property type="entry name" value="BLR0621 PROTEIN"/>
    <property type="match status" value="1"/>
</dbReference>
<feature type="domain" description="L,D-TPase catalytic" evidence="2">
    <location>
        <begin position="89"/>
        <end position="267"/>
    </location>
</feature>
<dbReference type="GO" id="GO:0008360">
    <property type="term" value="P:regulation of cell shape"/>
    <property type="evidence" value="ECO:0007669"/>
    <property type="project" value="UniProtKB-UniRule"/>
</dbReference>
<dbReference type="eggNOG" id="COG3786">
    <property type="taxonomic scope" value="Bacteria"/>
</dbReference>
<dbReference type="InterPro" id="IPR005490">
    <property type="entry name" value="LD_TPept_cat_dom"/>
</dbReference>
<accession>U1Y6X8</accession>
<sequence length="278" mass="30899">MFVMEVRKEGRAVGGSGRKKTRWPSFCRGAGSGYEAVWCRILQEGRNALHMRNVRSDKEEKEQKEIAKATIFAVSAGVGEETEQIIVVTTPDWNSRQARLQAFEKVGGKWVPALPPMPAVVGKNGYALSVDKKEGDAKSPAGVYFLGTAFGTATKPAGVTMPYRLVTRQDYWIDDKTSPDYNTWVHYEGDPKKKWKSFERLAIPLYKYALVIRYNEDPVIPGKGSAIFVHIWRGPQSYTAGCVALSEANVLAIVKWLDPKKMPAIVQGPESFLASLVK</sequence>
<dbReference type="PANTHER" id="PTHR38589:SF1">
    <property type="entry name" value="BLR0621 PROTEIN"/>
    <property type="match status" value="1"/>
</dbReference>
<dbReference type="Pfam" id="PF03734">
    <property type="entry name" value="YkuD"/>
    <property type="match status" value="1"/>
</dbReference>
<keyword evidence="1" id="KW-0961">Cell wall biogenesis/degradation</keyword>
<feature type="active site" description="Proton donor/acceptor" evidence="1">
    <location>
        <position position="230"/>
    </location>
</feature>
<evidence type="ECO:0000259" key="2">
    <source>
        <dbReference type="PROSITE" id="PS52029"/>
    </source>
</evidence>
<organism evidence="3 4">
    <name type="scientific">Aneurinibacillus aneurinilyticus ATCC 12856</name>
    <dbReference type="NCBI Taxonomy" id="649747"/>
    <lineage>
        <taxon>Bacteria</taxon>
        <taxon>Bacillati</taxon>
        <taxon>Bacillota</taxon>
        <taxon>Bacilli</taxon>
        <taxon>Bacillales</taxon>
        <taxon>Paenibacillaceae</taxon>
        <taxon>Aneurinibacillus group</taxon>
        <taxon>Aneurinibacillus</taxon>
    </lineage>
</organism>
<evidence type="ECO:0000256" key="1">
    <source>
        <dbReference type="PROSITE-ProRule" id="PRU01373"/>
    </source>
</evidence>
<dbReference type="GO" id="GO:0009252">
    <property type="term" value="P:peptidoglycan biosynthetic process"/>
    <property type="evidence" value="ECO:0007669"/>
    <property type="project" value="UniProtKB-KW"/>
</dbReference>
<keyword evidence="1" id="KW-0573">Peptidoglycan synthesis</keyword>
<protein>
    <recommendedName>
        <fullName evidence="2">L,D-TPase catalytic domain-containing protein</fullName>
    </recommendedName>
</protein>
<dbReference type="GO" id="GO:0016740">
    <property type="term" value="F:transferase activity"/>
    <property type="evidence" value="ECO:0007669"/>
    <property type="project" value="InterPro"/>
</dbReference>
<evidence type="ECO:0000313" key="4">
    <source>
        <dbReference type="Proteomes" id="UP000016511"/>
    </source>
</evidence>
<dbReference type="PROSITE" id="PS52029">
    <property type="entry name" value="LD_TPASE"/>
    <property type="match status" value="1"/>
</dbReference>
<proteinExistence type="predicted"/>
<keyword evidence="4" id="KW-1185">Reference proteome</keyword>
<feature type="active site" description="Nucleophile" evidence="1">
    <location>
        <position position="242"/>
    </location>
</feature>